<organism evidence="1 2">
    <name type="scientific">Holothuria leucospilota</name>
    <name type="common">Black long sea cucumber</name>
    <name type="synonym">Mertensiothuria leucospilota</name>
    <dbReference type="NCBI Taxonomy" id="206669"/>
    <lineage>
        <taxon>Eukaryota</taxon>
        <taxon>Metazoa</taxon>
        <taxon>Echinodermata</taxon>
        <taxon>Eleutherozoa</taxon>
        <taxon>Echinozoa</taxon>
        <taxon>Holothuroidea</taxon>
        <taxon>Aspidochirotacea</taxon>
        <taxon>Aspidochirotida</taxon>
        <taxon>Holothuriidae</taxon>
        <taxon>Holothuria</taxon>
    </lineage>
</organism>
<name>A0A9Q0YAS9_HOLLE</name>
<dbReference type="Proteomes" id="UP001152320">
    <property type="component" value="Unassembled WGS sequence"/>
</dbReference>
<protein>
    <submittedName>
        <fullName evidence="1">Uncharacterized protein</fullName>
    </submittedName>
</protein>
<evidence type="ECO:0000313" key="2">
    <source>
        <dbReference type="Proteomes" id="UP001152320"/>
    </source>
</evidence>
<sequence>MSLLVYFKTHILKNLLSQLFFVDSDIRARSEFITVVFVSGSSDTKTEDLQN</sequence>
<accession>A0A9Q0YAS9</accession>
<gene>
    <name evidence="1" type="ORF">HOLleu_43352</name>
</gene>
<proteinExistence type="predicted"/>
<reference evidence="1" key="1">
    <citation type="submission" date="2021-10" db="EMBL/GenBank/DDBJ databases">
        <title>Tropical sea cucumber genome reveals ecological adaptation and Cuvierian tubules defense mechanism.</title>
        <authorList>
            <person name="Chen T."/>
        </authorList>
    </citation>
    <scope>NUCLEOTIDE SEQUENCE</scope>
    <source>
        <strain evidence="1">Nanhai2018</strain>
        <tissue evidence="1">Muscle</tissue>
    </source>
</reference>
<dbReference type="EMBL" id="JAIZAY010000280">
    <property type="protein sequence ID" value="KAJ8018580.1"/>
    <property type="molecule type" value="Genomic_DNA"/>
</dbReference>
<keyword evidence="2" id="KW-1185">Reference proteome</keyword>
<dbReference type="AlphaFoldDB" id="A0A9Q0YAS9"/>
<evidence type="ECO:0000313" key="1">
    <source>
        <dbReference type="EMBL" id="KAJ8018580.1"/>
    </source>
</evidence>
<comment type="caution">
    <text evidence="1">The sequence shown here is derived from an EMBL/GenBank/DDBJ whole genome shotgun (WGS) entry which is preliminary data.</text>
</comment>